<name>A0A1L9U5D0_ASPBC</name>
<dbReference type="RefSeq" id="XP_067474130.1">
    <property type="nucleotide sequence ID" value="XM_067618830.1"/>
</dbReference>
<feature type="non-terminal residue" evidence="1">
    <location>
        <position position="1"/>
    </location>
</feature>
<protein>
    <submittedName>
        <fullName evidence="1">Uncharacterized protein</fullName>
    </submittedName>
</protein>
<dbReference type="GeneID" id="93571318"/>
<proteinExistence type="predicted"/>
<keyword evidence="2" id="KW-1185">Reference proteome</keyword>
<dbReference type="EMBL" id="KV878696">
    <property type="protein sequence ID" value="OJJ66881.1"/>
    <property type="molecule type" value="Genomic_DNA"/>
</dbReference>
<dbReference type="Proteomes" id="UP000184499">
    <property type="component" value="Unassembled WGS sequence"/>
</dbReference>
<evidence type="ECO:0000313" key="1">
    <source>
        <dbReference type="EMBL" id="OJJ66881.1"/>
    </source>
</evidence>
<gene>
    <name evidence="1" type="ORF">ASPBRDRAFT_136800</name>
</gene>
<evidence type="ECO:0000313" key="2">
    <source>
        <dbReference type="Proteomes" id="UP000184499"/>
    </source>
</evidence>
<reference evidence="2" key="1">
    <citation type="journal article" date="2017" name="Genome Biol.">
        <title>Comparative genomics reveals high biological diversity and specific adaptations in the industrially and medically important fungal genus Aspergillus.</title>
        <authorList>
            <person name="de Vries R.P."/>
            <person name="Riley R."/>
            <person name="Wiebenga A."/>
            <person name="Aguilar-Osorio G."/>
            <person name="Amillis S."/>
            <person name="Uchima C.A."/>
            <person name="Anderluh G."/>
            <person name="Asadollahi M."/>
            <person name="Askin M."/>
            <person name="Barry K."/>
            <person name="Battaglia E."/>
            <person name="Bayram O."/>
            <person name="Benocci T."/>
            <person name="Braus-Stromeyer S.A."/>
            <person name="Caldana C."/>
            <person name="Canovas D."/>
            <person name="Cerqueira G.C."/>
            <person name="Chen F."/>
            <person name="Chen W."/>
            <person name="Choi C."/>
            <person name="Clum A."/>
            <person name="Dos Santos R.A."/>
            <person name="Damasio A.R."/>
            <person name="Diallinas G."/>
            <person name="Emri T."/>
            <person name="Fekete E."/>
            <person name="Flipphi M."/>
            <person name="Freyberg S."/>
            <person name="Gallo A."/>
            <person name="Gournas C."/>
            <person name="Habgood R."/>
            <person name="Hainaut M."/>
            <person name="Harispe M.L."/>
            <person name="Henrissat B."/>
            <person name="Hilden K.S."/>
            <person name="Hope R."/>
            <person name="Hossain A."/>
            <person name="Karabika E."/>
            <person name="Karaffa L."/>
            <person name="Karanyi Z."/>
            <person name="Krasevec N."/>
            <person name="Kuo A."/>
            <person name="Kusch H."/>
            <person name="LaButti K."/>
            <person name="Lagendijk E.L."/>
            <person name="Lapidus A."/>
            <person name="Levasseur A."/>
            <person name="Lindquist E."/>
            <person name="Lipzen A."/>
            <person name="Logrieco A.F."/>
            <person name="MacCabe A."/>
            <person name="Maekelae M.R."/>
            <person name="Malavazi I."/>
            <person name="Melin P."/>
            <person name="Meyer V."/>
            <person name="Mielnichuk N."/>
            <person name="Miskei M."/>
            <person name="Molnar A.P."/>
            <person name="Mule G."/>
            <person name="Ngan C.Y."/>
            <person name="Orejas M."/>
            <person name="Orosz E."/>
            <person name="Ouedraogo J.P."/>
            <person name="Overkamp K.M."/>
            <person name="Park H.-S."/>
            <person name="Perrone G."/>
            <person name="Piumi F."/>
            <person name="Punt P.J."/>
            <person name="Ram A.F."/>
            <person name="Ramon A."/>
            <person name="Rauscher S."/>
            <person name="Record E."/>
            <person name="Riano-Pachon D.M."/>
            <person name="Robert V."/>
            <person name="Roehrig J."/>
            <person name="Ruller R."/>
            <person name="Salamov A."/>
            <person name="Salih N.S."/>
            <person name="Samson R.A."/>
            <person name="Sandor E."/>
            <person name="Sanguinetti M."/>
            <person name="Schuetze T."/>
            <person name="Sepcic K."/>
            <person name="Shelest E."/>
            <person name="Sherlock G."/>
            <person name="Sophianopoulou V."/>
            <person name="Squina F.M."/>
            <person name="Sun H."/>
            <person name="Susca A."/>
            <person name="Todd R.B."/>
            <person name="Tsang A."/>
            <person name="Unkles S.E."/>
            <person name="van de Wiele N."/>
            <person name="van Rossen-Uffink D."/>
            <person name="Oliveira J.V."/>
            <person name="Vesth T.C."/>
            <person name="Visser J."/>
            <person name="Yu J.-H."/>
            <person name="Zhou M."/>
            <person name="Andersen M.R."/>
            <person name="Archer D.B."/>
            <person name="Baker S.E."/>
            <person name="Benoit I."/>
            <person name="Brakhage A.A."/>
            <person name="Braus G.H."/>
            <person name="Fischer R."/>
            <person name="Frisvad J.C."/>
            <person name="Goldman G.H."/>
            <person name="Houbraken J."/>
            <person name="Oakley B."/>
            <person name="Pocsi I."/>
            <person name="Scazzocchio C."/>
            <person name="Seiboth B."/>
            <person name="vanKuyk P.A."/>
            <person name="Wortman J."/>
            <person name="Dyer P.S."/>
            <person name="Grigoriev I.V."/>
        </authorList>
    </citation>
    <scope>NUCLEOTIDE SEQUENCE [LARGE SCALE GENOMIC DNA]</scope>
    <source>
        <strain evidence="2">CBS 101740 / IMI 381727 / IBT 21946</strain>
    </source>
</reference>
<dbReference type="OrthoDB" id="10467449at2759"/>
<sequence length="67" mass="7360">RRRQLLQSFSQMRGRTASLVEPISFGMSALAIGSAHCGHAPSGTGLVALTYWIQSRYTPSEAVEIFY</sequence>
<organism evidence="1 2">
    <name type="scientific">Aspergillus brasiliensis (strain CBS 101740 / IMI 381727 / IBT 21946)</name>
    <dbReference type="NCBI Taxonomy" id="767769"/>
    <lineage>
        <taxon>Eukaryota</taxon>
        <taxon>Fungi</taxon>
        <taxon>Dikarya</taxon>
        <taxon>Ascomycota</taxon>
        <taxon>Pezizomycotina</taxon>
        <taxon>Eurotiomycetes</taxon>
        <taxon>Eurotiomycetidae</taxon>
        <taxon>Eurotiales</taxon>
        <taxon>Aspergillaceae</taxon>
        <taxon>Aspergillus</taxon>
        <taxon>Aspergillus subgen. Circumdati</taxon>
    </lineage>
</organism>
<dbReference type="VEuPathDB" id="FungiDB:ASPBRDRAFT_136800"/>
<accession>A0A1L9U5D0</accession>
<dbReference type="AlphaFoldDB" id="A0A1L9U5D0"/>